<reference evidence="3" key="2">
    <citation type="journal article" date="2014" name="ISME J.">
        <title>Microbial stratification in low pH oxic and suboxic macroscopic growths along an acid mine drainage.</title>
        <authorList>
            <person name="Mendez-Garcia C."/>
            <person name="Mesa V."/>
            <person name="Sprenger R.R."/>
            <person name="Richter M."/>
            <person name="Diez M.S."/>
            <person name="Solano J."/>
            <person name="Bargiela R."/>
            <person name="Golyshina O.V."/>
            <person name="Manteca A."/>
            <person name="Ramos J.L."/>
            <person name="Gallego J.R."/>
            <person name="Llorente I."/>
            <person name="Martins Dos Santos V.A."/>
            <person name="Jensen O.N."/>
            <person name="Pelaez A.I."/>
            <person name="Sanchez J."/>
            <person name="Ferrer M."/>
        </authorList>
    </citation>
    <scope>NUCLEOTIDE SEQUENCE</scope>
</reference>
<feature type="coiled-coil region" evidence="1">
    <location>
        <begin position="63"/>
        <end position="90"/>
    </location>
</feature>
<reference evidence="3" key="1">
    <citation type="submission" date="2013-08" db="EMBL/GenBank/DDBJ databases">
        <authorList>
            <person name="Mendez C."/>
            <person name="Richter M."/>
            <person name="Ferrer M."/>
            <person name="Sanchez J."/>
        </authorList>
    </citation>
    <scope>NUCLEOTIDE SEQUENCE</scope>
</reference>
<name>T1BLH0_9ZZZZ</name>
<evidence type="ECO:0000313" key="3">
    <source>
        <dbReference type="EMBL" id="EQD73826.1"/>
    </source>
</evidence>
<accession>T1BLH0</accession>
<proteinExistence type="predicted"/>
<feature type="region of interest" description="Disordered" evidence="2">
    <location>
        <begin position="21"/>
        <end position="45"/>
    </location>
</feature>
<sequence>MEVFDRAIFWIKYHKTYSHDAGAGSYESGEQEEGRDIITTSPQKHTKEELGRLLNLWQQKYAQATTDEDRKMANEKIQEYQDEYARLKAENGTTPERARLIEGGGIE</sequence>
<protein>
    <submittedName>
        <fullName evidence="3">Uncharacterized protein</fullName>
    </submittedName>
</protein>
<dbReference type="AlphaFoldDB" id="T1BLH0"/>
<evidence type="ECO:0000256" key="1">
    <source>
        <dbReference type="SAM" id="Coils"/>
    </source>
</evidence>
<keyword evidence="1" id="KW-0175">Coiled coil</keyword>
<dbReference type="EMBL" id="AUZX01003465">
    <property type="protein sequence ID" value="EQD73826.1"/>
    <property type="molecule type" value="Genomic_DNA"/>
</dbReference>
<gene>
    <name evidence="3" type="ORF">B1A_04757</name>
</gene>
<organism evidence="3">
    <name type="scientific">mine drainage metagenome</name>
    <dbReference type="NCBI Taxonomy" id="410659"/>
    <lineage>
        <taxon>unclassified sequences</taxon>
        <taxon>metagenomes</taxon>
        <taxon>ecological metagenomes</taxon>
    </lineage>
</organism>
<comment type="caution">
    <text evidence="3">The sequence shown here is derived from an EMBL/GenBank/DDBJ whole genome shotgun (WGS) entry which is preliminary data.</text>
</comment>
<evidence type="ECO:0000256" key="2">
    <source>
        <dbReference type="SAM" id="MobiDB-lite"/>
    </source>
</evidence>